<dbReference type="AlphaFoldDB" id="A0A8K0CVE9"/>
<reference evidence="2" key="1">
    <citation type="submission" date="2019-08" db="EMBL/GenBank/DDBJ databases">
        <title>The genome of the North American firefly Photinus pyralis.</title>
        <authorList>
            <consortium name="Photinus pyralis genome working group"/>
            <person name="Fallon T.R."/>
            <person name="Sander Lower S.E."/>
            <person name="Weng J.-K."/>
        </authorList>
    </citation>
    <scope>NUCLEOTIDE SEQUENCE</scope>
    <source>
        <strain evidence="2">TRF0915ILg1</strain>
        <tissue evidence="2">Whole body</tissue>
    </source>
</reference>
<feature type="region of interest" description="Disordered" evidence="1">
    <location>
        <begin position="81"/>
        <end position="102"/>
    </location>
</feature>
<evidence type="ECO:0000313" key="3">
    <source>
        <dbReference type="Proteomes" id="UP000801492"/>
    </source>
</evidence>
<feature type="non-terminal residue" evidence="2">
    <location>
        <position position="1"/>
    </location>
</feature>
<evidence type="ECO:0000313" key="2">
    <source>
        <dbReference type="EMBL" id="KAF2891127.1"/>
    </source>
</evidence>
<comment type="caution">
    <text evidence="2">The sequence shown here is derived from an EMBL/GenBank/DDBJ whole genome shotgun (WGS) entry which is preliminary data.</text>
</comment>
<accession>A0A8K0CVE9</accession>
<dbReference type="EMBL" id="VTPC01038092">
    <property type="protein sequence ID" value="KAF2891127.1"/>
    <property type="molecule type" value="Genomic_DNA"/>
</dbReference>
<proteinExistence type="predicted"/>
<name>A0A8K0CVE9_IGNLU</name>
<organism evidence="2 3">
    <name type="scientific">Ignelater luminosus</name>
    <name type="common">Cucubano</name>
    <name type="synonym">Pyrophorus luminosus</name>
    <dbReference type="NCBI Taxonomy" id="2038154"/>
    <lineage>
        <taxon>Eukaryota</taxon>
        <taxon>Metazoa</taxon>
        <taxon>Ecdysozoa</taxon>
        <taxon>Arthropoda</taxon>
        <taxon>Hexapoda</taxon>
        <taxon>Insecta</taxon>
        <taxon>Pterygota</taxon>
        <taxon>Neoptera</taxon>
        <taxon>Endopterygota</taxon>
        <taxon>Coleoptera</taxon>
        <taxon>Polyphaga</taxon>
        <taxon>Elateriformia</taxon>
        <taxon>Elateroidea</taxon>
        <taxon>Elateridae</taxon>
        <taxon>Agrypninae</taxon>
        <taxon>Pyrophorini</taxon>
        <taxon>Ignelater</taxon>
    </lineage>
</organism>
<dbReference type="OrthoDB" id="6725296at2759"/>
<feature type="compositionally biased region" description="Basic and acidic residues" evidence="1">
    <location>
        <begin position="81"/>
        <end position="90"/>
    </location>
</feature>
<protein>
    <submittedName>
        <fullName evidence="2">Uncharacterized protein</fullName>
    </submittedName>
</protein>
<sequence>EFEEIITSIRNSTDEISNEIELQMSSTENQRRKNISENKNSIIAKEVCDTIIVQLKERLSYRGHLDAASLVNLDNFLRESVSEEGVKDTDKDEADDKADIQK</sequence>
<gene>
    <name evidence="2" type="ORF">ILUMI_15046</name>
</gene>
<keyword evidence="3" id="KW-1185">Reference proteome</keyword>
<evidence type="ECO:0000256" key="1">
    <source>
        <dbReference type="SAM" id="MobiDB-lite"/>
    </source>
</evidence>
<dbReference type="Proteomes" id="UP000801492">
    <property type="component" value="Unassembled WGS sequence"/>
</dbReference>